<reference evidence="6" key="1">
    <citation type="submission" date="2018-05" db="EMBL/GenBank/DDBJ databases">
        <title>Draft genome sequence of Stemphylium lycopersici strain CIDEFI 213.</title>
        <authorList>
            <person name="Medina R."/>
            <person name="Franco M.E.E."/>
            <person name="Lucentini C.G."/>
            <person name="Saparrat M.C.N."/>
            <person name="Balatti P.A."/>
        </authorList>
    </citation>
    <scope>NUCLEOTIDE SEQUENCE [LARGE SCALE GENOMIC DNA]</scope>
    <source>
        <strain evidence="6">CIDEFI 213</strain>
    </source>
</reference>
<dbReference type="GO" id="GO:0045022">
    <property type="term" value="P:early endosome to late endosome transport"/>
    <property type="evidence" value="ECO:0007669"/>
    <property type="project" value="TreeGrafter"/>
</dbReference>
<dbReference type="GO" id="GO:0005770">
    <property type="term" value="C:late endosome"/>
    <property type="evidence" value="ECO:0007669"/>
    <property type="project" value="TreeGrafter"/>
</dbReference>
<feature type="compositionally biased region" description="Polar residues" evidence="3">
    <location>
        <begin position="90"/>
        <end position="113"/>
    </location>
</feature>
<evidence type="ECO:0000313" key="6">
    <source>
        <dbReference type="Proteomes" id="UP000249619"/>
    </source>
</evidence>
<evidence type="ECO:0000256" key="2">
    <source>
        <dbReference type="ARBA" id="ARBA00022490"/>
    </source>
</evidence>
<accession>A0A364N161</accession>
<dbReference type="InterPro" id="IPR051837">
    <property type="entry name" value="SortingNexin/PXDomain-PKLike"/>
</dbReference>
<feature type="region of interest" description="Disordered" evidence="3">
    <location>
        <begin position="37"/>
        <end position="129"/>
    </location>
</feature>
<evidence type="ECO:0000256" key="1">
    <source>
        <dbReference type="ARBA" id="ARBA00004496"/>
    </source>
</evidence>
<keyword evidence="2" id="KW-0963">Cytoplasm</keyword>
<feature type="compositionally biased region" description="Polar residues" evidence="3">
    <location>
        <begin position="442"/>
        <end position="455"/>
    </location>
</feature>
<dbReference type="GO" id="GO:0005769">
    <property type="term" value="C:early endosome"/>
    <property type="evidence" value="ECO:0007669"/>
    <property type="project" value="TreeGrafter"/>
</dbReference>
<dbReference type="Pfam" id="PF02194">
    <property type="entry name" value="PXA"/>
    <property type="match status" value="1"/>
</dbReference>
<dbReference type="PROSITE" id="PS51207">
    <property type="entry name" value="PXA"/>
    <property type="match status" value="1"/>
</dbReference>
<dbReference type="PANTHER" id="PTHR22999:SF23">
    <property type="entry name" value="SORTING NEXIN-16"/>
    <property type="match status" value="1"/>
</dbReference>
<proteinExistence type="predicted"/>
<dbReference type="AlphaFoldDB" id="A0A364N161"/>
<dbReference type="PANTHER" id="PTHR22999">
    <property type="entry name" value="PX SERINE/THREONINE KINASE PXK"/>
    <property type="match status" value="1"/>
</dbReference>
<feature type="compositionally biased region" description="Low complexity" evidence="3">
    <location>
        <begin position="39"/>
        <end position="48"/>
    </location>
</feature>
<dbReference type="Proteomes" id="UP000249619">
    <property type="component" value="Unassembled WGS sequence"/>
</dbReference>
<comment type="caution">
    <text evidence="5">The sequence shown here is derived from an EMBL/GenBank/DDBJ whole genome shotgun (WGS) entry which is preliminary data.</text>
</comment>
<evidence type="ECO:0000256" key="3">
    <source>
        <dbReference type="SAM" id="MobiDB-lite"/>
    </source>
</evidence>
<evidence type="ECO:0000313" key="5">
    <source>
        <dbReference type="EMBL" id="RAR09138.1"/>
    </source>
</evidence>
<comment type="subcellular location">
    <subcellularLocation>
        <location evidence="1">Cytoplasm</location>
    </subcellularLocation>
</comment>
<feature type="region of interest" description="Disordered" evidence="3">
    <location>
        <begin position="561"/>
        <end position="587"/>
    </location>
</feature>
<gene>
    <name evidence="5" type="ORF">DDE83_005681</name>
</gene>
<feature type="compositionally biased region" description="Low complexity" evidence="3">
    <location>
        <begin position="59"/>
        <end position="68"/>
    </location>
</feature>
<dbReference type="GO" id="GO:0035091">
    <property type="term" value="F:phosphatidylinositol binding"/>
    <property type="evidence" value="ECO:0007669"/>
    <property type="project" value="TreeGrafter"/>
</dbReference>
<feature type="region of interest" description="Disordered" evidence="3">
    <location>
        <begin position="435"/>
        <end position="463"/>
    </location>
</feature>
<name>A0A364N161_STELY</name>
<sequence length="587" mass="63579">MSFSWASTSTIAAAENVSLTPRGHPATYLRISHLAISLQQQQQQQQHQSRPHDCSSPRNGNTPGTGNNEHPSAMTVSTSRDPDVPLLQPPTLQVSTSPTPGVNGNNLPNQPRTKVTARPSETPKPQPETISDKATAAFIRRTLCSHNVLLGNGEKGRSTPRPIEDVLPPLTSSNAVDLQLYGIISVIIKEFVQTWYSKITPDQVFVNEVIQIIAHCTRGLEQRLRKVDLESLLLDEIPDLLQAHLSLSDPRMIYHTLHPHPALSPVPTDAVPASVLEQRESESAWRQLLVHGVLALLLPTEDLENGCLRALVAEIFAEMILGNGISGKACEGWVLWEGITSIAEVLQTDASKEEDSQSEDVSAEQSLTRLERYGLLSHEGTGARSKELLVDGQECHKRPASYTAELFWIVIQYAFMAFTAVRAVILCLATSSSLPSRSATSEQSSVEALDQSQMPQADPTVSRRPLGAKRPLVSMALWSCAAQVVDLDVRVPWLLGIFSMLHHGALVGPGRVGETNGVLDSIWDTIEALQGIADPVSPYYDPSFLGKAAYAPVDLPSPSGHLGTGRTGVQDTTLAKDPGYTTMSAAS</sequence>
<protein>
    <submittedName>
        <fullName evidence="5">Pxa domain-containing protein</fullName>
    </submittedName>
</protein>
<feature type="domain" description="PXA" evidence="4">
    <location>
        <begin position="173"/>
        <end position="347"/>
    </location>
</feature>
<organism evidence="5 6">
    <name type="scientific">Stemphylium lycopersici</name>
    <name type="common">Tomato gray leaf spot disease fungus</name>
    <name type="synonym">Thyrospora lycopersici</name>
    <dbReference type="NCBI Taxonomy" id="183478"/>
    <lineage>
        <taxon>Eukaryota</taxon>
        <taxon>Fungi</taxon>
        <taxon>Dikarya</taxon>
        <taxon>Ascomycota</taxon>
        <taxon>Pezizomycotina</taxon>
        <taxon>Dothideomycetes</taxon>
        <taxon>Pleosporomycetidae</taxon>
        <taxon>Pleosporales</taxon>
        <taxon>Pleosporineae</taxon>
        <taxon>Pleosporaceae</taxon>
        <taxon>Stemphylium</taxon>
    </lineage>
</organism>
<dbReference type="InterPro" id="IPR003114">
    <property type="entry name" value="Phox_assoc"/>
</dbReference>
<dbReference type="OrthoDB" id="5582218at2759"/>
<keyword evidence="6" id="KW-1185">Reference proteome</keyword>
<evidence type="ECO:0000259" key="4">
    <source>
        <dbReference type="PROSITE" id="PS51207"/>
    </source>
</evidence>
<dbReference type="STRING" id="183478.A0A364N161"/>
<dbReference type="EMBL" id="QGDH01000079">
    <property type="protein sequence ID" value="RAR09138.1"/>
    <property type="molecule type" value="Genomic_DNA"/>
</dbReference>
<dbReference type="SMART" id="SM00313">
    <property type="entry name" value="PXA"/>
    <property type="match status" value="1"/>
</dbReference>